<gene>
    <name evidence="1" type="ORF">BJ138DRAFT_1121013</name>
</gene>
<keyword evidence="2" id="KW-1185">Reference proteome</keyword>
<dbReference type="EMBL" id="MU269458">
    <property type="protein sequence ID" value="KAH7902855.1"/>
    <property type="molecule type" value="Genomic_DNA"/>
</dbReference>
<evidence type="ECO:0000313" key="1">
    <source>
        <dbReference type="EMBL" id="KAH7902855.1"/>
    </source>
</evidence>
<organism evidence="1 2">
    <name type="scientific">Hygrophoropsis aurantiaca</name>
    <dbReference type="NCBI Taxonomy" id="72124"/>
    <lineage>
        <taxon>Eukaryota</taxon>
        <taxon>Fungi</taxon>
        <taxon>Dikarya</taxon>
        <taxon>Basidiomycota</taxon>
        <taxon>Agaricomycotina</taxon>
        <taxon>Agaricomycetes</taxon>
        <taxon>Agaricomycetidae</taxon>
        <taxon>Boletales</taxon>
        <taxon>Coniophorineae</taxon>
        <taxon>Hygrophoropsidaceae</taxon>
        <taxon>Hygrophoropsis</taxon>
    </lineage>
</organism>
<name>A0ACB7ZP50_9AGAM</name>
<protein>
    <submittedName>
        <fullName evidence="1">Uncharacterized protein</fullName>
    </submittedName>
</protein>
<reference evidence="1" key="1">
    <citation type="journal article" date="2021" name="New Phytol.">
        <title>Evolutionary innovations through gain and loss of genes in the ectomycorrhizal Boletales.</title>
        <authorList>
            <person name="Wu G."/>
            <person name="Miyauchi S."/>
            <person name="Morin E."/>
            <person name="Kuo A."/>
            <person name="Drula E."/>
            <person name="Varga T."/>
            <person name="Kohler A."/>
            <person name="Feng B."/>
            <person name="Cao Y."/>
            <person name="Lipzen A."/>
            <person name="Daum C."/>
            <person name="Hundley H."/>
            <person name="Pangilinan J."/>
            <person name="Johnson J."/>
            <person name="Barry K."/>
            <person name="LaButti K."/>
            <person name="Ng V."/>
            <person name="Ahrendt S."/>
            <person name="Min B."/>
            <person name="Choi I.G."/>
            <person name="Park H."/>
            <person name="Plett J.M."/>
            <person name="Magnuson J."/>
            <person name="Spatafora J.W."/>
            <person name="Nagy L.G."/>
            <person name="Henrissat B."/>
            <person name="Grigoriev I.V."/>
            <person name="Yang Z.L."/>
            <person name="Xu J."/>
            <person name="Martin F.M."/>
        </authorList>
    </citation>
    <scope>NUCLEOTIDE SEQUENCE</scope>
    <source>
        <strain evidence="1">ATCC 28755</strain>
    </source>
</reference>
<dbReference type="Proteomes" id="UP000790377">
    <property type="component" value="Unassembled WGS sequence"/>
</dbReference>
<evidence type="ECO:0000313" key="2">
    <source>
        <dbReference type="Proteomes" id="UP000790377"/>
    </source>
</evidence>
<comment type="caution">
    <text evidence="1">The sequence shown here is derived from an EMBL/GenBank/DDBJ whole genome shotgun (WGS) entry which is preliminary data.</text>
</comment>
<proteinExistence type="predicted"/>
<accession>A0ACB7ZP50</accession>
<sequence length="257" mass="28163">MDRVVVEGWAPVKVMRDLLAAAGNLKLHSNVVLLANSSAGLTVHHYVWTHVSMRPWGHSVPVQCPSCACLLIWSSPRKDGSSYVLECASRVPPCDSAPHRFVAPMPESFTWLDDNTSSQGRWLELKLCGRIFGWLKCRTYQDTEVREPGLGLQTSGTYDGRSSAASGTHNEPDNMEVDSDGVKHSRSSADVNPTLENEVQDTPATADPPGVTISRPSSGPKKRKIEQHVESDGTLSDPEDTHRPSITKKRQGKKKAL</sequence>